<proteinExistence type="predicted"/>
<evidence type="ECO:0000313" key="3">
    <source>
        <dbReference type="EMBL" id="VYT25592.1"/>
    </source>
</evidence>
<dbReference type="InterPro" id="IPR003768">
    <property type="entry name" value="ScpA"/>
</dbReference>
<accession>A0A6N2V9I6</accession>
<dbReference type="Gene3D" id="6.10.250.2410">
    <property type="match status" value="1"/>
</dbReference>
<evidence type="ECO:0000256" key="1">
    <source>
        <dbReference type="ARBA" id="ARBA00022829"/>
    </source>
</evidence>
<gene>
    <name evidence="3" type="primary">scpA</name>
    <name evidence="3" type="ORF">AULFYP135_02308</name>
</gene>
<dbReference type="GO" id="GO:0007059">
    <property type="term" value="P:chromosome segregation"/>
    <property type="evidence" value="ECO:0007669"/>
    <property type="project" value="UniProtKB-KW"/>
</dbReference>
<dbReference type="EMBL" id="CACRSL010000005">
    <property type="protein sequence ID" value="VYT25592.1"/>
    <property type="molecule type" value="Genomic_DNA"/>
</dbReference>
<organism evidence="3">
    <name type="scientific">uncultured Anaerotruncus sp</name>
    <dbReference type="NCBI Taxonomy" id="905011"/>
    <lineage>
        <taxon>Bacteria</taxon>
        <taxon>Bacillati</taxon>
        <taxon>Bacillota</taxon>
        <taxon>Clostridia</taxon>
        <taxon>Eubacteriales</taxon>
        <taxon>Oscillospiraceae</taxon>
        <taxon>Anaerotruncus</taxon>
        <taxon>environmental samples</taxon>
    </lineage>
</organism>
<protein>
    <recommendedName>
        <fullName evidence="2">Segregation and condensation protein A</fullName>
    </recommendedName>
</protein>
<dbReference type="PANTHER" id="PTHR33969:SF2">
    <property type="entry name" value="SEGREGATION AND CONDENSATION PROTEIN A"/>
    <property type="match status" value="1"/>
</dbReference>
<keyword evidence="1" id="KW-0159">Chromosome partition</keyword>
<dbReference type="Pfam" id="PF02616">
    <property type="entry name" value="SMC_ScpA"/>
    <property type="match status" value="1"/>
</dbReference>
<evidence type="ECO:0000256" key="2">
    <source>
        <dbReference type="ARBA" id="ARBA00044777"/>
    </source>
</evidence>
<reference evidence="3" key="1">
    <citation type="submission" date="2019-11" db="EMBL/GenBank/DDBJ databases">
        <authorList>
            <person name="Feng L."/>
        </authorList>
    </citation>
    <scope>NUCLEOTIDE SEQUENCE</scope>
    <source>
        <strain evidence="3">AundefinedLFYP135</strain>
    </source>
</reference>
<name>A0A6N2V9I6_9FIRM</name>
<dbReference type="PANTHER" id="PTHR33969">
    <property type="entry name" value="SEGREGATION AND CONDENSATION PROTEIN A"/>
    <property type="match status" value="1"/>
</dbReference>
<sequence>MERPSFTLDGFEGPLDLLLHLISKHKLNILDIPISQLLDQYLEYLEGARAQDLDIASEFLEMAARLVYLKTLSLLPRWEEEEQLKTELTGQLLEYQALKAVAALLAAQNRGHTIFVRGPQLVEVDKTYQCRHLPKELARAYVSATGRGKRRLPPPVESFQPLVSRPVVSVESRMEYLTAALSRPQRISQLFLKSRNRSELVATFLALLEMVKDKRVEVSGETAVLCGGNSDVS</sequence>
<dbReference type="AlphaFoldDB" id="A0A6N2V9I6"/>